<keyword evidence="1" id="KW-0472">Membrane</keyword>
<protein>
    <submittedName>
        <fullName evidence="2">Uncharacterized protein</fullName>
    </submittedName>
</protein>
<dbReference type="AlphaFoldDB" id="A0A2A6DZN6"/>
<comment type="caution">
    <text evidence="2">The sequence shown here is derived from an EMBL/GenBank/DDBJ whole genome shotgun (WGS) entry which is preliminary data.</text>
</comment>
<proteinExistence type="predicted"/>
<organism evidence="2 3">
    <name type="scientific">Candidatus Reconcilbacillus cellulovorans</name>
    <dbReference type="NCBI Taxonomy" id="1906605"/>
    <lineage>
        <taxon>Bacteria</taxon>
        <taxon>Bacillati</taxon>
        <taxon>Bacillota</taxon>
        <taxon>Bacilli</taxon>
        <taxon>Bacillales</taxon>
        <taxon>Paenibacillaceae</taxon>
        <taxon>Candidatus Reconcilbacillus</taxon>
    </lineage>
</organism>
<dbReference type="EMBL" id="MOXJ01000018">
    <property type="protein sequence ID" value="PDO10195.1"/>
    <property type="molecule type" value="Genomic_DNA"/>
</dbReference>
<feature type="transmembrane region" description="Helical" evidence="1">
    <location>
        <begin position="6"/>
        <end position="30"/>
    </location>
</feature>
<evidence type="ECO:0000256" key="1">
    <source>
        <dbReference type="SAM" id="Phobius"/>
    </source>
</evidence>
<feature type="transmembrane region" description="Helical" evidence="1">
    <location>
        <begin position="74"/>
        <end position="95"/>
    </location>
</feature>
<sequence>MFMPDVLQVGFLMIRLDWLLVGISGVAGYFAMKHKFKKTDFAERPVLDKLFNALIIVFLVWKLSHMLSTPSMLWTMPFGLLVIPGNAVGGWRSYFVFSPPPVQKKNAPAQEGAKAGVRGGLAFASSSLHRHAAVDDDRTAGHVGGFVAADK</sequence>
<name>A0A2A6DZN6_9BACL</name>
<accession>A0A2A6DZN6</accession>
<dbReference type="Proteomes" id="UP000243688">
    <property type="component" value="Unassembled WGS sequence"/>
</dbReference>
<keyword evidence="1" id="KW-0812">Transmembrane</keyword>
<reference evidence="2 3" key="1">
    <citation type="submission" date="2016-12" db="EMBL/GenBank/DDBJ databases">
        <title>Candidatus Reconcilibacillus cellulovorans genome.</title>
        <authorList>
            <person name="Kolinko S."/>
            <person name="Wu Y.-W."/>
            <person name="Tachea F."/>
            <person name="Denzel E."/>
            <person name="Hiras J."/>
            <person name="Baecker N."/>
            <person name="Chan L.J."/>
            <person name="Eichorst S.A."/>
            <person name="Frey D."/>
            <person name="Adams P.D."/>
            <person name="Pray T."/>
            <person name="Tanjore D."/>
            <person name="Petzold C.J."/>
            <person name="Gladden J.M."/>
            <person name="Simmons B.A."/>
            <person name="Singer S.W."/>
        </authorList>
    </citation>
    <scope>NUCLEOTIDE SEQUENCE [LARGE SCALE GENOMIC DNA]</scope>
    <source>
        <strain evidence="2">JTherm</strain>
    </source>
</reference>
<evidence type="ECO:0000313" key="2">
    <source>
        <dbReference type="EMBL" id="PDO10195.1"/>
    </source>
</evidence>
<keyword evidence="1" id="KW-1133">Transmembrane helix</keyword>
<gene>
    <name evidence="2" type="ORF">BLM47_08655</name>
</gene>
<evidence type="ECO:0000313" key="3">
    <source>
        <dbReference type="Proteomes" id="UP000243688"/>
    </source>
</evidence>
<feature type="transmembrane region" description="Helical" evidence="1">
    <location>
        <begin position="50"/>
        <end position="68"/>
    </location>
</feature>